<proteinExistence type="predicted"/>
<feature type="transmembrane region" description="Helical" evidence="1">
    <location>
        <begin position="205"/>
        <end position="227"/>
    </location>
</feature>
<evidence type="ECO:0000256" key="1">
    <source>
        <dbReference type="SAM" id="Phobius"/>
    </source>
</evidence>
<feature type="transmembrane region" description="Helical" evidence="1">
    <location>
        <begin position="161"/>
        <end position="181"/>
    </location>
</feature>
<accession>A0ABW8Z159</accession>
<feature type="transmembrane region" description="Helical" evidence="1">
    <location>
        <begin position="73"/>
        <end position="105"/>
    </location>
</feature>
<keyword evidence="1" id="KW-0472">Membrane</keyword>
<protein>
    <submittedName>
        <fullName evidence="2">DUF6427 family protein</fullName>
    </submittedName>
</protein>
<feature type="transmembrane region" description="Helical" evidence="1">
    <location>
        <begin position="37"/>
        <end position="61"/>
    </location>
</feature>
<name>A0ABW8Z159_9FLAO</name>
<dbReference type="EMBL" id="JBELPZ010000013">
    <property type="protein sequence ID" value="MFL9845190.1"/>
    <property type="molecule type" value="Genomic_DNA"/>
</dbReference>
<keyword evidence="1" id="KW-0812">Transmembrane</keyword>
<feature type="transmembrane region" description="Helical" evidence="1">
    <location>
        <begin position="125"/>
        <end position="149"/>
    </location>
</feature>
<sequence length="308" mass="34840">MLASIFGKSRPINYVIIGGLLLLCYVLYIISGQPTGGLLQISLFTGLFLLLAASLFLTGFITRKNNLSRQNTYALFFLLLFFIQFPTTFVNNNVIIANFLILLSLRRLVSLQSLITPKEKIFDASFWIFIATLFHFWCILFIVLVYISIIFHAAGDYRNWIIPLIALFAATMLYAMVGLMIGHDFLEHLRQGATVSFDFTYFESIYQNIALALFVPLALLFLVTYSISIAGKSLNLQPSHKKIMFAFITGVCIYVLSSGKNNSFLAFTFAPMAIMGANFIENQKIPWIRETSLLLITAIAFFIFIMQL</sequence>
<dbReference type="Proteomes" id="UP001629156">
    <property type="component" value="Unassembled WGS sequence"/>
</dbReference>
<evidence type="ECO:0000313" key="2">
    <source>
        <dbReference type="EMBL" id="MFL9845190.1"/>
    </source>
</evidence>
<evidence type="ECO:0000313" key="3">
    <source>
        <dbReference type="Proteomes" id="UP001629156"/>
    </source>
</evidence>
<dbReference type="InterPro" id="IPR045625">
    <property type="entry name" value="DUF6427"/>
</dbReference>
<comment type="caution">
    <text evidence="2">The sequence shown here is derived from an EMBL/GenBank/DDBJ whole genome shotgun (WGS) entry which is preliminary data.</text>
</comment>
<reference evidence="2 3" key="1">
    <citation type="submission" date="2024-06" db="EMBL/GenBank/DDBJ databases">
        <authorList>
            <person name="Kaempfer P."/>
            <person name="Viver T."/>
        </authorList>
    </citation>
    <scope>NUCLEOTIDE SEQUENCE [LARGE SCALE GENOMIC DNA]</scope>
    <source>
        <strain evidence="2 3">ST-119</strain>
    </source>
</reference>
<organism evidence="2 3">
    <name type="scientific">Flavobacterium rhizosphaerae</name>
    <dbReference type="NCBI Taxonomy" id="3163298"/>
    <lineage>
        <taxon>Bacteria</taxon>
        <taxon>Pseudomonadati</taxon>
        <taxon>Bacteroidota</taxon>
        <taxon>Flavobacteriia</taxon>
        <taxon>Flavobacteriales</taxon>
        <taxon>Flavobacteriaceae</taxon>
        <taxon>Flavobacterium</taxon>
    </lineage>
</organism>
<keyword evidence="3" id="KW-1185">Reference proteome</keyword>
<feature type="transmembrane region" description="Helical" evidence="1">
    <location>
        <begin position="12"/>
        <end position="31"/>
    </location>
</feature>
<gene>
    <name evidence="2" type="ORF">ABS766_12245</name>
</gene>
<dbReference type="Pfam" id="PF19992">
    <property type="entry name" value="DUF6427"/>
    <property type="match status" value="1"/>
</dbReference>
<keyword evidence="1" id="KW-1133">Transmembrane helix</keyword>
<feature type="transmembrane region" description="Helical" evidence="1">
    <location>
        <begin position="239"/>
        <end position="257"/>
    </location>
</feature>
<feature type="transmembrane region" description="Helical" evidence="1">
    <location>
        <begin position="287"/>
        <end position="306"/>
    </location>
</feature>
<dbReference type="RefSeq" id="WP_408085460.1">
    <property type="nucleotide sequence ID" value="NZ_JBELPZ010000013.1"/>
</dbReference>